<evidence type="ECO:0008006" key="4">
    <source>
        <dbReference type="Google" id="ProtNLM"/>
    </source>
</evidence>
<dbReference type="OrthoDB" id="1701699at2759"/>
<proteinExistence type="predicted"/>
<dbReference type="Proteomes" id="UP000291084">
    <property type="component" value="Chromosome 6"/>
</dbReference>
<dbReference type="PANTHER" id="PTHR33070:SF129">
    <property type="entry name" value="DUF241 DOMAIN PROTEIN"/>
    <property type="match status" value="1"/>
</dbReference>
<dbReference type="AlphaFoldDB" id="A0A0S3SDS3"/>
<dbReference type="InterPro" id="IPR004320">
    <property type="entry name" value="BPS1_pln"/>
</dbReference>
<feature type="compositionally biased region" description="Polar residues" evidence="1">
    <location>
        <begin position="1"/>
        <end position="20"/>
    </location>
</feature>
<dbReference type="Pfam" id="PF03087">
    <property type="entry name" value="BPS1"/>
    <property type="match status" value="1"/>
</dbReference>
<evidence type="ECO:0000256" key="1">
    <source>
        <dbReference type="SAM" id="MobiDB-lite"/>
    </source>
</evidence>
<dbReference type="EMBL" id="AP015039">
    <property type="protein sequence ID" value="BAT90939.1"/>
    <property type="molecule type" value="Genomic_DNA"/>
</dbReference>
<dbReference type="PANTHER" id="PTHR33070">
    <property type="entry name" value="OS06G0725500 PROTEIN"/>
    <property type="match status" value="1"/>
</dbReference>
<gene>
    <name evidence="2" type="primary">Vigan.06G223600</name>
    <name evidence="2" type="ORF">VIGAN_06223600</name>
</gene>
<dbReference type="GO" id="GO:0048364">
    <property type="term" value="P:root development"/>
    <property type="evidence" value="ECO:0007669"/>
    <property type="project" value="InterPro"/>
</dbReference>
<keyword evidence="3" id="KW-1185">Reference proteome</keyword>
<evidence type="ECO:0000313" key="3">
    <source>
        <dbReference type="Proteomes" id="UP000291084"/>
    </source>
</evidence>
<name>A0A0S3SDS3_PHAAN</name>
<organism evidence="2 3">
    <name type="scientific">Vigna angularis var. angularis</name>
    <dbReference type="NCBI Taxonomy" id="157739"/>
    <lineage>
        <taxon>Eukaryota</taxon>
        <taxon>Viridiplantae</taxon>
        <taxon>Streptophyta</taxon>
        <taxon>Embryophyta</taxon>
        <taxon>Tracheophyta</taxon>
        <taxon>Spermatophyta</taxon>
        <taxon>Magnoliopsida</taxon>
        <taxon>eudicotyledons</taxon>
        <taxon>Gunneridae</taxon>
        <taxon>Pentapetalae</taxon>
        <taxon>rosids</taxon>
        <taxon>fabids</taxon>
        <taxon>Fabales</taxon>
        <taxon>Fabaceae</taxon>
        <taxon>Papilionoideae</taxon>
        <taxon>50 kb inversion clade</taxon>
        <taxon>NPAAA clade</taxon>
        <taxon>indigoferoid/millettioid clade</taxon>
        <taxon>Phaseoleae</taxon>
        <taxon>Vigna</taxon>
    </lineage>
</organism>
<evidence type="ECO:0000313" key="2">
    <source>
        <dbReference type="EMBL" id="BAT90939.1"/>
    </source>
</evidence>
<accession>A0A0S3SDS3</accession>
<dbReference type="GO" id="GO:0048367">
    <property type="term" value="P:shoot system development"/>
    <property type="evidence" value="ECO:0007669"/>
    <property type="project" value="InterPro"/>
</dbReference>
<sequence length="296" mass="33343">MATSQLNSKSHFHARSNSLPSRPHPLILQCNEHLDRLKASHETSSSSSTLSQKLGGLQDLHECVENLFQLPLTQEALHRESQENWVDELLNGSLRLLDVCTTAKDSLLHTKECMRELQSIMRRRKGGEVELRSEIKKFLTSRKVVKKAISKALANLKGTPRKCSMSSPANKDNQTVALVNLMENVEVVTLSAFQTLLHLISGSAQSKSSSWSLVSKLMQTKQVGCSKLADECEFAQLDEALQSCMFSHTSKFDNISRLQNQLEKVESLVQDLEEGFEFLFRRLIKTRVSLLNILNH</sequence>
<protein>
    <recommendedName>
        <fullName evidence="4">DUF241 domain-containing protein</fullName>
    </recommendedName>
</protein>
<feature type="region of interest" description="Disordered" evidence="1">
    <location>
        <begin position="1"/>
        <end position="25"/>
    </location>
</feature>
<reference evidence="2 3" key="1">
    <citation type="journal article" date="2015" name="Sci. Rep.">
        <title>The power of single molecule real-time sequencing technology in the de novo assembly of a eukaryotic genome.</title>
        <authorList>
            <person name="Sakai H."/>
            <person name="Naito K."/>
            <person name="Ogiso-Tanaka E."/>
            <person name="Takahashi Y."/>
            <person name="Iseki K."/>
            <person name="Muto C."/>
            <person name="Satou K."/>
            <person name="Teruya K."/>
            <person name="Shiroma A."/>
            <person name="Shimoji M."/>
            <person name="Hirano T."/>
            <person name="Itoh T."/>
            <person name="Kaga A."/>
            <person name="Tomooka N."/>
        </authorList>
    </citation>
    <scope>NUCLEOTIDE SEQUENCE [LARGE SCALE GENOMIC DNA]</scope>
    <source>
        <strain evidence="3">cv. Shumari</strain>
    </source>
</reference>